<evidence type="ECO:0000313" key="3">
    <source>
        <dbReference type="EMBL" id="GED11982.1"/>
    </source>
</evidence>
<dbReference type="InterPro" id="IPR004155">
    <property type="entry name" value="PBS_lyase_HEAT"/>
</dbReference>
<dbReference type="SMART" id="SM00567">
    <property type="entry name" value="EZ_HEAT"/>
    <property type="match status" value="3"/>
</dbReference>
<dbReference type="SUPFAM" id="SSF48371">
    <property type="entry name" value="ARM repeat"/>
    <property type="match status" value="1"/>
</dbReference>
<dbReference type="InterPro" id="IPR025406">
    <property type="entry name" value="DUF4132"/>
</dbReference>
<dbReference type="InterPro" id="IPR011989">
    <property type="entry name" value="ARM-like"/>
</dbReference>
<proteinExistence type="predicted"/>
<accession>A0A4Y4E313</accession>
<dbReference type="RefSeq" id="WP_141391352.1">
    <property type="nucleotide sequence ID" value="NZ_BJNZ01000046.1"/>
</dbReference>
<dbReference type="Pfam" id="PF13569">
    <property type="entry name" value="DUF4132"/>
    <property type="match status" value="1"/>
</dbReference>
<evidence type="ECO:0000313" key="4">
    <source>
        <dbReference type="Proteomes" id="UP000316659"/>
    </source>
</evidence>
<gene>
    <name evidence="3" type="ORF">CCE02nite_39810</name>
</gene>
<sequence>MLEKVKGLFRRDEEQTGGGRPSARLVDALKVLAVESPGLADRAVAYVHRGEGPEVLLELEALRGGDVEALLGRPGQSGLYSWTTPAQDDRLKAAVPGWTSPKAVAARSNLYTLSDSVTIPELVRLGRVLSAVSSEVDRERPTDPRWLTVLVNDMSRRANDRRKGKNGKAAPDRWTPDLLVALAVEGGVPEADATAVVLRELFERPTSAGWSSRHLGPALLGDAARDFVVAHVDVATEALPGVSAAGRTELVELVASDAAATAALAPLLARLAADTSKGVREAAVAAVAQLPGERQREILTPLLTALPPSRLGSVVTRLAQVDGGLADLERAAEQSTGARATLLRDTVERARVLDAAQEDEPTIDVPPYEPLPETVLGDELVQAARVAIDTALERARAEQAAHPGKGKGDDDGWPRWRRQAVEQDLKELPGITDDDLRVFAAFLSGTSTRRPGGVAMRRLSAPGVFSRLPGITLLHRLRLQANEARGHSERFGWYRLNEGDMLDVDLRVLDEALRRIGRDDAEALIDELYFSTWWAMDTVTPENAWPYYAGRLDRLAAALDDRERTYGTTKPARALAVLAQLPHVPRRFLPRLTELALGEGRTYRATAQAALSTHPGVRGLAEQGLGNGRSEVRRTAAEWLARLGDADAVPALRAALVKERSEVVRAALLTSLESLGEDISVDLAPEALLAEATKGLRGKAPVSMSWFDLGSLPGARWAADGSPVDPTILRWWVVLAVKLKDPSGAGLLERYLSLLQEEDRARVGSHVLSAWVAQDTRNPSAQESEAHATAGAQVRYDQYQAWAKRSPQYYAVEASKTVEDHYRDLYREHQATYLGSAVKDKGMLALTVAMPGGELAATFQRYTKAHIGRRAQTEALVQALAANGQPAAIQELLAVSRRFRQATVQETAQRLAAELADRRGWTADQLADRTVQTAGFEDDGLLHLDLGSREYVGRITPAFTLELTSDAGKVVKALPAARAQDDPELVSAAKKQLTASRKELKAVVALQTQRLYEAMCVGRTWTAQEWQEYLLGHPVMSRLVERLVWVENPGTDAARPFRPDGGALVDADDEDVVLGEGSTVGLAHAVLLGPDATAAWSAHLADYEVTPLFAQLDVATPDVPVGATAIDDHKGWFSDSFSIRGRATKRGYTRSQAEDAGWFSAYTKSFASAGIVVQIEFTGSFVPEENIAAAVTALTFERTGRGSGRGTARIADLPPVLVAEAYRDYVAVAEAGSFDPDWERKSQW</sequence>
<dbReference type="InterPro" id="IPR016024">
    <property type="entry name" value="ARM-type_fold"/>
</dbReference>
<dbReference type="Gene3D" id="1.25.10.10">
    <property type="entry name" value="Leucine-rich Repeat Variant"/>
    <property type="match status" value="1"/>
</dbReference>
<feature type="region of interest" description="Disordered" evidence="1">
    <location>
        <begin position="395"/>
        <end position="414"/>
    </location>
</feature>
<feature type="region of interest" description="Disordered" evidence="1">
    <location>
        <begin position="1"/>
        <end position="21"/>
    </location>
</feature>
<protein>
    <recommendedName>
        <fullName evidence="2">DUF4132 domain-containing protein</fullName>
    </recommendedName>
</protein>
<reference evidence="3 4" key="1">
    <citation type="submission" date="2019-06" db="EMBL/GenBank/DDBJ databases">
        <title>Whole genome shotgun sequence of Cellulosimicrobium cellulans NBRC 15516.</title>
        <authorList>
            <person name="Hosoyama A."/>
            <person name="Uohara A."/>
            <person name="Ohji S."/>
            <person name="Ichikawa N."/>
        </authorList>
    </citation>
    <scope>NUCLEOTIDE SEQUENCE [LARGE SCALE GENOMIC DNA]</scope>
    <source>
        <strain evidence="3 4">NBRC 15516</strain>
    </source>
</reference>
<dbReference type="Pfam" id="PF13646">
    <property type="entry name" value="HEAT_2"/>
    <property type="match status" value="1"/>
</dbReference>
<feature type="domain" description="DUF4132" evidence="2">
    <location>
        <begin position="968"/>
        <end position="1116"/>
    </location>
</feature>
<comment type="caution">
    <text evidence="3">The sequence shown here is derived from an EMBL/GenBank/DDBJ whole genome shotgun (WGS) entry which is preliminary data.</text>
</comment>
<evidence type="ECO:0000259" key="2">
    <source>
        <dbReference type="Pfam" id="PF13569"/>
    </source>
</evidence>
<dbReference type="Proteomes" id="UP000316659">
    <property type="component" value="Unassembled WGS sequence"/>
</dbReference>
<organism evidence="3 4">
    <name type="scientific">Cellulosimicrobium cellulans</name>
    <name type="common">Arthrobacter luteus</name>
    <dbReference type="NCBI Taxonomy" id="1710"/>
    <lineage>
        <taxon>Bacteria</taxon>
        <taxon>Bacillati</taxon>
        <taxon>Actinomycetota</taxon>
        <taxon>Actinomycetes</taxon>
        <taxon>Micrococcales</taxon>
        <taxon>Promicromonosporaceae</taxon>
        <taxon>Cellulosimicrobium</taxon>
    </lineage>
</organism>
<dbReference type="EMBL" id="BJNZ01000046">
    <property type="protein sequence ID" value="GED11982.1"/>
    <property type="molecule type" value="Genomic_DNA"/>
</dbReference>
<feature type="compositionally biased region" description="Basic and acidic residues" evidence="1">
    <location>
        <begin position="1"/>
        <end position="14"/>
    </location>
</feature>
<evidence type="ECO:0000256" key="1">
    <source>
        <dbReference type="SAM" id="MobiDB-lite"/>
    </source>
</evidence>
<name>A0A4Y4E313_CELCE</name>
<dbReference type="AlphaFoldDB" id="A0A4Y4E313"/>